<organism evidence="3 4">
    <name type="scientific">Paenibacillus cisolokensis</name>
    <dbReference type="NCBI Taxonomy" id="1658519"/>
    <lineage>
        <taxon>Bacteria</taxon>
        <taxon>Bacillati</taxon>
        <taxon>Bacillota</taxon>
        <taxon>Bacilli</taxon>
        <taxon>Bacillales</taxon>
        <taxon>Paenibacillaceae</taxon>
        <taxon>Paenibacillus</taxon>
    </lineage>
</organism>
<dbReference type="EMBL" id="BOVJ01000008">
    <property type="protein sequence ID" value="GIQ61728.1"/>
    <property type="molecule type" value="Genomic_DNA"/>
</dbReference>
<dbReference type="Pfam" id="PF12945">
    <property type="entry name" value="PilZNR"/>
    <property type="match status" value="1"/>
</dbReference>
<evidence type="ECO:0000313" key="3">
    <source>
        <dbReference type="EMBL" id="GIQ61728.1"/>
    </source>
</evidence>
<proteinExistence type="predicted"/>
<feature type="domain" description="Type III secretion system flagellar brake protein YcgR PilZN" evidence="2">
    <location>
        <begin position="4"/>
        <end position="93"/>
    </location>
</feature>
<comment type="caution">
    <text evidence="3">The sequence shown here is derived from an EMBL/GenBank/DDBJ whole genome shotgun (WGS) entry which is preliminary data.</text>
</comment>
<dbReference type="InterPro" id="IPR009926">
    <property type="entry name" value="T3SS_YcgR_PilZN"/>
</dbReference>
<name>A0ABQ4N0S5_9BACL</name>
<evidence type="ECO:0000259" key="2">
    <source>
        <dbReference type="Pfam" id="PF12945"/>
    </source>
</evidence>
<evidence type="ECO:0008006" key="5">
    <source>
        <dbReference type="Google" id="ProtNLM"/>
    </source>
</evidence>
<dbReference type="RefSeq" id="WP_213526955.1">
    <property type="nucleotide sequence ID" value="NZ_BOVJ01000008.1"/>
</dbReference>
<feature type="domain" description="PilZ" evidence="1">
    <location>
        <begin position="102"/>
        <end position="206"/>
    </location>
</feature>
<dbReference type="Gene3D" id="2.40.10.220">
    <property type="entry name" value="predicted glycosyltransferase like domains"/>
    <property type="match status" value="1"/>
</dbReference>
<sequence>MLPKVNQIVYFRIISPDGEEALEEYKTRVADESADALFIELPLQGGSERFRPLRPGDELSVSYVTKEGVKYDFATTVLGFRDDAVRLVRIRKPSPDAITRIQRRNYLRVPAELELAVRRGNERFLAMTRDVSGGGISFVCESGRSVAEGDALDCWLLVPFRSGAIEHVRFRAEVARVEEGDARKRVMLKYAEITDSERQIVIRFCLERQVELHRKEKGLSG</sequence>
<gene>
    <name evidence="3" type="ORF">PACILC2_02960</name>
</gene>
<reference evidence="3 4" key="1">
    <citation type="submission" date="2021-04" db="EMBL/GenBank/DDBJ databases">
        <title>Draft genome sequence of Paenibacillus cisolokensis, LC2-13A.</title>
        <authorList>
            <person name="Uke A."/>
            <person name="Chhe C."/>
            <person name="Baramee S."/>
            <person name="Kosugi A."/>
        </authorList>
    </citation>
    <scope>NUCLEOTIDE SEQUENCE [LARGE SCALE GENOMIC DNA]</scope>
    <source>
        <strain evidence="3 4">LC2-13A</strain>
    </source>
</reference>
<evidence type="ECO:0000313" key="4">
    <source>
        <dbReference type="Proteomes" id="UP000680304"/>
    </source>
</evidence>
<accession>A0ABQ4N0S5</accession>
<protein>
    <recommendedName>
        <fullName evidence="5">Glycosyl transferase</fullName>
    </recommendedName>
</protein>
<dbReference type="SUPFAM" id="SSF141371">
    <property type="entry name" value="PilZ domain-like"/>
    <property type="match status" value="1"/>
</dbReference>
<dbReference type="Proteomes" id="UP000680304">
    <property type="component" value="Unassembled WGS sequence"/>
</dbReference>
<dbReference type="Pfam" id="PF07238">
    <property type="entry name" value="PilZ"/>
    <property type="match status" value="1"/>
</dbReference>
<evidence type="ECO:0000259" key="1">
    <source>
        <dbReference type="Pfam" id="PF07238"/>
    </source>
</evidence>
<dbReference type="InterPro" id="IPR009875">
    <property type="entry name" value="PilZ_domain"/>
</dbReference>
<keyword evidence="4" id="KW-1185">Reference proteome</keyword>